<dbReference type="KEGG" id="nnu:104595242"/>
<evidence type="ECO:0000256" key="11">
    <source>
        <dbReference type="ARBA" id="ARBA00023187"/>
    </source>
</evidence>
<feature type="compositionally biased region" description="Polar residues" evidence="13">
    <location>
        <begin position="267"/>
        <end position="304"/>
    </location>
</feature>
<keyword evidence="6" id="KW-0507">mRNA processing</keyword>
<dbReference type="GO" id="GO:0000184">
    <property type="term" value="P:nuclear-transcribed mRNA catabolic process, nonsense-mediated decay"/>
    <property type="evidence" value="ECO:0007669"/>
    <property type="project" value="UniProtKB-KW"/>
</dbReference>
<dbReference type="InterPro" id="IPR018545">
    <property type="entry name" value="Btz_dom"/>
</dbReference>
<accession>A0A1U7ZJP6</accession>
<feature type="region of interest" description="Disordered" evidence="13">
    <location>
        <begin position="632"/>
        <end position="684"/>
    </location>
</feature>
<feature type="compositionally biased region" description="Basic and acidic residues" evidence="13">
    <location>
        <begin position="161"/>
        <end position="171"/>
    </location>
</feature>
<feature type="compositionally biased region" description="Polar residues" evidence="13">
    <location>
        <begin position="314"/>
        <end position="338"/>
    </location>
</feature>
<feature type="compositionally biased region" description="Basic residues" evidence="13">
    <location>
        <begin position="249"/>
        <end position="259"/>
    </location>
</feature>
<comment type="similarity">
    <text evidence="3">Belongs to the CASC3 family.</text>
</comment>
<feature type="compositionally biased region" description="Basic and acidic residues" evidence="13">
    <location>
        <begin position="99"/>
        <end position="110"/>
    </location>
</feature>
<comment type="subcellular location">
    <subcellularLocation>
        <location evidence="2">Cytoplasm</location>
    </subcellularLocation>
    <subcellularLocation>
        <location evidence="1">Nucleus</location>
    </subcellularLocation>
</comment>
<gene>
    <name evidence="16 17" type="primary">LOC104595242</name>
</gene>
<dbReference type="OMA" id="GKYRGYN"/>
<evidence type="ECO:0000256" key="6">
    <source>
        <dbReference type="ARBA" id="ARBA00022664"/>
    </source>
</evidence>
<feature type="compositionally biased region" description="Polar residues" evidence="13">
    <location>
        <begin position="632"/>
        <end position="651"/>
    </location>
</feature>
<dbReference type="RefSeq" id="XP_010254184.1">
    <property type="nucleotide sequence ID" value="XM_010255882.2"/>
</dbReference>
<feature type="compositionally biased region" description="Acidic residues" evidence="13">
    <location>
        <begin position="1"/>
        <end position="19"/>
    </location>
</feature>
<proteinExistence type="inferred from homology"/>
<feature type="compositionally biased region" description="Basic and acidic residues" evidence="13">
    <location>
        <begin position="203"/>
        <end position="212"/>
    </location>
</feature>
<evidence type="ECO:0000256" key="9">
    <source>
        <dbReference type="ARBA" id="ARBA00022884"/>
    </source>
</evidence>
<dbReference type="GO" id="GO:0006397">
    <property type="term" value="P:mRNA processing"/>
    <property type="evidence" value="ECO:0007669"/>
    <property type="project" value="UniProtKB-KW"/>
</dbReference>
<keyword evidence="10" id="KW-0866">Nonsense-mediated mRNA decay</keyword>
<dbReference type="GO" id="GO:0035145">
    <property type="term" value="C:exon-exon junction complex"/>
    <property type="evidence" value="ECO:0007669"/>
    <property type="project" value="InterPro"/>
</dbReference>
<name>A0A1U7ZJP6_NELNU</name>
<evidence type="ECO:0000313" key="17">
    <source>
        <dbReference type="RefSeq" id="XP_010254185.1"/>
    </source>
</evidence>
<keyword evidence="8" id="KW-0810">Translation regulation</keyword>
<dbReference type="GO" id="GO:0003729">
    <property type="term" value="F:mRNA binding"/>
    <property type="evidence" value="ECO:0000318"/>
    <property type="project" value="GO_Central"/>
</dbReference>
<reference evidence="16 17" key="1">
    <citation type="submission" date="2025-04" db="UniProtKB">
        <authorList>
            <consortium name="RefSeq"/>
        </authorList>
    </citation>
    <scope>IDENTIFICATION</scope>
</reference>
<protein>
    <submittedName>
        <fullName evidence="16 17">Histone H3.v1-like isoform X1</fullName>
    </submittedName>
</protein>
<keyword evidence="12" id="KW-0539">Nucleus</keyword>
<dbReference type="PANTHER" id="PTHR46837:SF5">
    <property type="entry name" value="PROTEIN MLN51 HOMOLOG"/>
    <property type="match status" value="1"/>
</dbReference>
<feature type="region of interest" description="Disordered" evidence="13">
    <location>
        <begin position="203"/>
        <end position="457"/>
    </location>
</feature>
<evidence type="ECO:0000256" key="4">
    <source>
        <dbReference type="ARBA" id="ARBA00022448"/>
    </source>
</evidence>
<evidence type="ECO:0000256" key="12">
    <source>
        <dbReference type="ARBA" id="ARBA00023242"/>
    </source>
</evidence>
<evidence type="ECO:0000256" key="5">
    <source>
        <dbReference type="ARBA" id="ARBA00022490"/>
    </source>
</evidence>
<evidence type="ECO:0000256" key="8">
    <source>
        <dbReference type="ARBA" id="ARBA00022845"/>
    </source>
</evidence>
<evidence type="ECO:0000256" key="3">
    <source>
        <dbReference type="ARBA" id="ARBA00009548"/>
    </source>
</evidence>
<evidence type="ECO:0000256" key="1">
    <source>
        <dbReference type="ARBA" id="ARBA00004123"/>
    </source>
</evidence>
<dbReference type="PANTHER" id="PTHR46837">
    <property type="entry name" value="PROTEIN MLN51 HOMOLOG"/>
    <property type="match status" value="1"/>
</dbReference>
<dbReference type="RefSeq" id="XP_010254185.1">
    <property type="nucleotide sequence ID" value="XM_010255883.2"/>
</dbReference>
<feature type="compositionally biased region" description="Basic and acidic residues" evidence="13">
    <location>
        <begin position="139"/>
        <end position="149"/>
    </location>
</feature>
<dbReference type="SMART" id="SM01044">
    <property type="entry name" value="Btz"/>
    <property type="match status" value="1"/>
</dbReference>
<evidence type="ECO:0000256" key="13">
    <source>
        <dbReference type="SAM" id="MobiDB-lite"/>
    </source>
</evidence>
<dbReference type="Pfam" id="PF09405">
    <property type="entry name" value="Btz"/>
    <property type="match status" value="1"/>
</dbReference>
<keyword evidence="11" id="KW-0508">mRNA splicing</keyword>
<feature type="compositionally biased region" description="Acidic residues" evidence="13">
    <location>
        <begin position="68"/>
        <end position="98"/>
    </location>
</feature>
<feature type="compositionally biased region" description="Basic residues" evidence="13">
    <location>
        <begin position="213"/>
        <end position="225"/>
    </location>
</feature>
<dbReference type="AlphaFoldDB" id="A0A1U7ZJP6"/>
<dbReference type="GO" id="GO:0051028">
    <property type="term" value="P:mRNA transport"/>
    <property type="evidence" value="ECO:0007669"/>
    <property type="project" value="UniProtKB-KW"/>
</dbReference>
<evidence type="ECO:0000313" key="16">
    <source>
        <dbReference type="RefSeq" id="XP_010254184.1"/>
    </source>
</evidence>
<feature type="domain" description="Btz" evidence="14">
    <location>
        <begin position="121"/>
        <end position="225"/>
    </location>
</feature>
<dbReference type="GO" id="GO:0006417">
    <property type="term" value="P:regulation of translation"/>
    <property type="evidence" value="ECO:0007669"/>
    <property type="project" value="UniProtKB-KW"/>
</dbReference>
<dbReference type="eggNOG" id="ENOG502QSS9">
    <property type="taxonomic scope" value="Eukaryota"/>
</dbReference>
<dbReference type="InterPro" id="IPR044796">
    <property type="entry name" value="MLN51_plant"/>
</dbReference>
<organism evidence="15 17">
    <name type="scientific">Nelumbo nucifera</name>
    <name type="common">Sacred lotus</name>
    <dbReference type="NCBI Taxonomy" id="4432"/>
    <lineage>
        <taxon>Eukaryota</taxon>
        <taxon>Viridiplantae</taxon>
        <taxon>Streptophyta</taxon>
        <taxon>Embryophyta</taxon>
        <taxon>Tracheophyta</taxon>
        <taxon>Spermatophyta</taxon>
        <taxon>Magnoliopsida</taxon>
        <taxon>Proteales</taxon>
        <taxon>Nelumbonaceae</taxon>
        <taxon>Nelumbo</taxon>
    </lineage>
</organism>
<feature type="compositionally biased region" description="Low complexity" evidence="13">
    <location>
        <begin position="496"/>
        <end position="509"/>
    </location>
</feature>
<evidence type="ECO:0000256" key="7">
    <source>
        <dbReference type="ARBA" id="ARBA00022816"/>
    </source>
</evidence>
<keyword evidence="5" id="KW-0963">Cytoplasm</keyword>
<dbReference type="GeneID" id="104595242"/>
<evidence type="ECO:0000256" key="2">
    <source>
        <dbReference type="ARBA" id="ARBA00004496"/>
    </source>
</evidence>
<dbReference type="GO" id="GO:0005737">
    <property type="term" value="C:cytoplasm"/>
    <property type="evidence" value="ECO:0007669"/>
    <property type="project" value="UniProtKB-SubCell"/>
</dbReference>
<keyword evidence="9" id="KW-0694">RNA-binding</keyword>
<dbReference type="STRING" id="4432.A0A1U7ZJP6"/>
<dbReference type="GO" id="GO:0008380">
    <property type="term" value="P:RNA splicing"/>
    <property type="evidence" value="ECO:0007669"/>
    <property type="project" value="UniProtKB-KW"/>
</dbReference>
<keyword evidence="15" id="KW-1185">Reference proteome</keyword>
<feature type="compositionally biased region" description="Low complexity" evidence="13">
    <location>
        <begin position="445"/>
        <end position="457"/>
    </location>
</feature>
<feature type="compositionally biased region" description="Polar residues" evidence="13">
    <location>
        <begin position="471"/>
        <end position="487"/>
    </location>
</feature>
<feature type="compositionally biased region" description="Polar residues" evidence="13">
    <location>
        <begin position="428"/>
        <end position="444"/>
    </location>
</feature>
<feature type="compositionally biased region" description="Polar residues" evidence="13">
    <location>
        <begin position="396"/>
        <end position="421"/>
    </location>
</feature>
<dbReference type="OrthoDB" id="660348at2759"/>
<sequence length="684" mass="74114">MAVSGGEEEEAEYESDPEESMPLAMRRREASDDEEGEGEDREKPRRVDRRVVVDSDGESDGQGGAPAYDDEESEIEEEMEEEEDEEEVEEVEEEEEEYEERHSEEGHGAGEVEGPEAVPDSGVEGRRSGGEPSGFRGKNQPEEEKKENEPFAVPTAGAFYMHDDRFRDNGGGRHRRTPGGRKLWESKDDRKWGHDKFEEMTLQETHYEEERRRTSKGYYRGRGKNRGMDRGYTRGNRSRAYENNNNHNRTAKSVRGRGPRRYEPTAKNGTETPPTQNKQSVKSSEPPSTTSSGKVSTQALNVQTDPAPPRKNAFASSLNSASPPFYPSGSSNQDISVTQKRDPQSGKVNRNLTPSVLMEENFSMPHSSAMLRGKTISDPIGQDQPYIDEPMRSVSGKLTNLQINSSGPSPVNSTQPPQSRGQGRGLTVSGQLNYQPAPSFNQVNRVSPQPQISSIQPRPVQIPVQPSLRASTQHLGQHPGSGSQASSPPKAPSRNSPEPGETESPPGSSKAKTALVGKGKGSVQGSGRGSFLYSGAQVIGATGTVGVAHGDQSFPATPALLPVMQFGGQHPGGLGVPAVGMALPGYVAQPQLGFGNSEMTWVPVLAGAAGALGATYCSPYIAVDGGYYARPSGQTSSLSGSGRETNTSKANNAWKPPQRPELVNDEFGQRQNKPRRYSEMNFGQ</sequence>
<feature type="compositionally biased region" description="Basic and acidic residues" evidence="13">
    <location>
        <begin position="40"/>
        <end position="53"/>
    </location>
</feature>
<feature type="region of interest" description="Disordered" evidence="13">
    <location>
        <begin position="471"/>
        <end position="526"/>
    </location>
</feature>
<feature type="region of interest" description="Disordered" evidence="13">
    <location>
        <begin position="1"/>
        <end position="186"/>
    </location>
</feature>
<evidence type="ECO:0000256" key="10">
    <source>
        <dbReference type="ARBA" id="ARBA00023161"/>
    </source>
</evidence>
<evidence type="ECO:0000313" key="15">
    <source>
        <dbReference type="Proteomes" id="UP000189703"/>
    </source>
</evidence>
<dbReference type="Proteomes" id="UP000189703">
    <property type="component" value="Unplaced"/>
</dbReference>
<keyword evidence="7" id="KW-0509">mRNA transport</keyword>
<keyword evidence="4" id="KW-0813">Transport</keyword>
<evidence type="ECO:0000259" key="14">
    <source>
        <dbReference type="SMART" id="SM01044"/>
    </source>
</evidence>